<proteinExistence type="predicted"/>
<organism evidence="2 3">
    <name type="scientific">Gossypium hirsutum</name>
    <name type="common">Upland cotton</name>
    <name type="synonym">Gossypium mexicanum</name>
    <dbReference type="NCBI Taxonomy" id="3635"/>
    <lineage>
        <taxon>Eukaryota</taxon>
        <taxon>Viridiplantae</taxon>
        <taxon>Streptophyta</taxon>
        <taxon>Embryophyta</taxon>
        <taxon>Tracheophyta</taxon>
        <taxon>Spermatophyta</taxon>
        <taxon>Magnoliopsida</taxon>
        <taxon>eudicotyledons</taxon>
        <taxon>Gunneridae</taxon>
        <taxon>Pentapetalae</taxon>
        <taxon>rosids</taxon>
        <taxon>malvids</taxon>
        <taxon>Malvales</taxon>
        <taxon>Malvaceae</taxon>
        <taxon>Malvoideae</taxon>
        <taxon>Gossypium</taxon>
    </lineage>
</organism>
<protein>
    <recommendedName>
        <fullName evidence="1">Integrase zinc-binding domain-containing protein</fullName>
    </recommendedName>
</protein>
<accession>A0A1U8IZJ8</accession>
<dbReference type="PANTHER" id="PTHR46148">
    <property type="entry name" value="CHROMO DOMAIN-CONTAINING PROTEIN"/>
    <property type="match status" value="1"/>
</dbReference>
<dbReference type="Gene3D" id="1.10.340.70">
    <property type="match status" value="1"/>
</dbReference>
<dbReference type="Proteomes" id="UP000818029">
    <property type="component" value="Chromosome D06"/>
</dbReference>
<feature type="domain" description="Integrase zinc-binding" evidence="1">
    <location>
        <begin position="77"/>
        <end position="134"/>
    </location>
</feature>
<evidence type="ECO:0000259" key="1">
    <source>
        <dbReference type="Pfam" id="PF17921"/>
    </source>
</evidence>
<dbReference type="AlphaFoldDB" id="A0A1U8IZJ8"/>
<reference evidence="3" key="2">
    <citation type="submission" date="2025-08" db="UniProtKB">
        <authorList>
            <consortium name="RefSeq"/>
        </authorList>
    </citation>
    <scope>IDENTIFICATION</scope>
</reference>
<dbReference type="RefSeq" id="XP_016681369.1">
    <property type="nucleotide sequence ID" value="XM_016825880.1"/>
</dbReference>
<evidence type="ECO:0000313" key="2">
    <source>
        <dbReference type="Proteomes" id="UP000818029"/>
    </source>
</evidence>
<dbReference type="PANTHER" id="PTHR46148:SF44">
    <property type="entry name" value="GAG-POL POLYPROTEIN"/>
    <property type="match status" value="1"/>
</dbReference>
<gene>
    <name evidence="3" type="primary">LOC107900188</name>
</gene>
<dbReference type="InterPro" id="IPR041588">
    <property type="entry name" value="Integrase_H2C2"/>
</dbReference>
<keyword evidence="2" id="KW-1185">Reference proteome</keyword>
<dbReference type="PaxDb" id="3635-A0A1U8IZJ8"/>
<sequence>MTDLRAMFARLSLFDDGSLLAELQVKSTWIEQIRGKQLGDKSLRLRFRQVENGGTTNIGINSDGVLCFQGRICVPNDEDLRQLILREVHGSPYTMHLGGNKMYRDLRELYWWLGLKHEVTDFVARCLTCQQVKTEHKLPSGLLQLTLAELYMLEIVRLHGVPVSINSDWVPRFMSWFWKKLHEALEDKVRLIQDHLKAASDRQKSYADLKRREIQYSVGSLVVLKVSSWKKLELPPELDCIYDIFHVPMLRRYRSDPTHVSIEEIEVRPDLTFEEDPVQILERDVKVLRKKSIPLVKL</sequence>
<dbReference type="GeneID" id="107900188"/>
<name>A0A1U8IZJ8_GOSHI</name>
<dbReference type="STRING" id="3635.A0A1U8IZJ8"/>
<reference evidence="2" key="1">
    <citation type="journal article" date="2020" name="Nat. Genet.">
        <title>Genomic diversifications of five Gossypium allopolyploid species and their impact on cotton improvement.</title>
        <authorList>
            <person name="Chen Z.J."/>
            <person name="Sreedasyam A."/>
            <person name="Ando A."/>
            <person name="Song Q."/>
            <person name="De Santiago L.M."/>
            <person name="Hulse-Kemp A.M."/>
            <person name="Ding M."/>
            <person name="Ye W."/>
            <person name="Kirkbride R.C."/>
            <person name="Jenkins J."/>
            <person name="Plott C."/>
            <person name="Lovell J."/>
            <person name="Lin Y.M."/>
            <person name="Vaughn R."/>
            <person name="Liu B."/>
            <person name="Simpson S."/>
            <person name="Scheffler B.E."/>
            <person name="Wen L."/>
            <person name="Saski C.A."/>
            <person name="Grover C.E."/>
            <person name="Hu G."/>
            <person name="Conover J.L."/>
            <person name="Carlson J.W."/>
            <person name="Shu S."/>
            <person name="Boston L.B."/>
            <person name="Williams M."/>
            <person name="Peterson D.G."/>
            <person name="McGee K."/>
            <person name="Jones D.C."/>
            <person name="Wendel J.F."/>
            <person name="Stelly D.M."/>
            <person name="Grimwood J."/>
            <person name="Schmutz J."/>
        </authorList>
    </citation>
    <scope>NUCLEOTIDE SEQUENCE [LARGE SCALE GENOMIC DNA]</scope>
    <source>
        <strain evidence="2">cv. TM-1</strain>
    </source>
</reference>
<evidence type="ECO:0000313" key="3">
    <source>
        <dbReference type="RefSeq" id="XP_016681369.1"/>
    </source>
</evidence>
<dbReference type="KEGG" id="ghi:107900188"/>
<dbReference type="OrthoDB" id="1736806at2759"/>
<dbReference type="Pfam" id="PF17921">
    <property type="entry name" value="Integrase_H2C2"/>
    <property type="match status" value="1"/>
</dbReference>